<dbReference type="Proteomes" id="UP001219584">
    <property type="component" value="Chromosome"/>
</dbReference>
<feature type="signal peptide" evidence="1">
    <location>
        <begin position="1"/>
        <end position="22"/>
    </location>
</feature>
<dbReference type="EMBL" id="CP121464">
    <property type="protein sequence ID" value="WFR80486.1"/>
    <property type="molecule type" value="Genomic_DNA"/>
</dbReference>
<evidence type="ECO:0008006" key="4">
    <source>
        <dbReference type="Google" id="ProtNLM"/>
    </source>
</evidence>
<gene>
    <name evidence="2" type="ORF">P9875_04740</name>
</gene>
<reference evidence="2 3" key="1">
    <citation type="submission" date="2023-04" db="EMBL/GenBank/DDBJ databases">
        <title>Nanopore sequencing of Janthinobacterium from water.</title>
        <authorList>
            <person name="Ciuchcinski K."/>
            <person name="Rokowska A."/>
            <person name="Dziewit L."/>
        </authorList>
    </citation>
    <scope>NUCLEOTIDE SEQUENCE [LARGE SCALE GENOMIC DNA]</scope>
    <source>
        <strain evidence="2 3">DEMB2</strain>
    </source>
</reference>
<keyword evidence="3" id="KW-1185">Reference proteome</keyword>
<protein>
    <recommendedName>
        <fullName evidence="4">Lipoprotein</fullName>
    </recommendedName>
</protein>
<keyword evidence="1" id="KW-0732">Signal</keyword>
<name>A0ABY8I6E3_9BURK</name>
<evidence type="ECO:0000256" key="1">
    <source>
        <dbReference type="SAM" id="SignalP"/>
    </source>
</evidence>
<evidence type="ECO:0000313" key="2">
    <source>
        <dbReference type="EMBL" id="WFR80486.1"/>
    </source>
</evidence>
<sequence length="184" mass="19765">MTMKAAILSTSCALLLAGCINTAPHPRYILPNPAQPSTTLTIKPIFTGSRKVAVVWRNEVDFAADGKWAAQRSFTLASFNKDYQSNPVVTRLPAGVSHFFVNYPLGSSHECSISFAAQLQEGRKYTLRTDDKAGGFFSLGGCGVSVHDDDTQQALPLMVCRDVATVFSSFFCRKPADAAAAGVP</sequence>
<evidence type="ECO:0000313" key="3">
    <source>
        <dbReference type="Proteomes" id="UP001219584"/>
    </source>
</evidence>
<dbReference type="PROSITE" id="PS51257">
    <property type="entry name" value="PROKAR_LIPOPROTEIN"/>
    <property type="match status" value="1"/>
</dbReference>
<feature type="chain" id="PRO_5045111824" description="Lipoprotein" evidence="1">
    <location>
        <begin position="23"/>
        <end position="184"/>
    </location>
</feature>
<proteinExistence type="predicted"/>
<accession>A0ABY8I6E3</accession>
<organism evidence="2 3">
    <name type="scientific">Janthinobacterium rivuli</name>
    <dbReference type="NCBI Taxonomy" id="2751478"/>
    <lineage>
        <taxon>Bacteria</taxon>
        <taxon>Pseudomonadati</taxon>
        <taxon>Pseudomonadota</taxon>
        <taxon>Betaproteobacteria</taxon>
        <taxon>Burkholderiales</taxon>
        <taxon>Oxalobacteraceae</taxon>
        <taxon>Janthinobacterium</taxon>
    </lineage>
</organism>
<dbReference type="RefSeq" id="WP_158300227.1">
    <property type="nucleotide sequence ID" value="NZ_CP121464.1"/>
</dbReference>